<accession>A0A932FZY2</accession>
<protein>
    <submittedName>
        <fullName evidence="1">Uncharacterized protein</fullName>
    </submittedName>
</protein>
<sequence>MDRQSGRPGRHVIPSRRSFFKFLAGEVTAFFEELCGRPQLRLADLGQLPDETLAQIMPKVPPGVEILVTEGHIRARCPGKEEPIILFDRNPANTFVFNRFNGLTPLGGIGAELAATLSWDGEHGFAHARSLFLRLVRLGVCVPGNPIRQ</sequence>
<evidence type="ECO:0000313" key="2">
    <source>
        <dbReference type="Proteomes" id="UP000769766"/>
    </source>
</evidence>
<gene>
    <name evidence="1" type="ORF">HYY20_13745</name>
</gene>
<name>A0A932FZY2_UNCTE</name>
<comment type="caution">
    <text evidence="1">The sequence shown here is derived from an EMBL/GenBank/DDBJ whole genome shotgun (WGS) entry which is preliminary data.</text>
</comment>
<dbReference type="EMBL" id="JACPRF010000417">
    <property type="protein sequence ID" value="MBI2877934.1"/>
    <property type="molecule type" value="Genomic_DNA"/>
</dbReference>
<organism evidence="1 2">
    <name type="scientific">Tectimicrobiota bacterium</name>
    <dbReference type="NCBI Taxonomy" id="2528274"/>
    <lineage>
        <taxon>Bacteria</taxon>
        <taxon>Pseudomonadati</taxon>
        <taxon>Nitrospinota/Tectimicrobiota group</taxon>
        <taxon>Candidatus Tectimicrobiota</taxon>
    </lineage>
</organism>
<dbReference type="Proteomes" id="UP000769766">
    <property type="component" value="Unassembled WGS sequence"/>
</dbReference>
<dbReference type="AlphaFoldDB" id="A0A932FZY2"/>
<reference evidence="1" key="1">
    <citation type="submission" date="2020-07" db="EMBL/GenBank/DDBJ databases">
        <title>Huge and variable diversity of episymbiotic CPR bacteria and DPANN archaea in groundwater ecosystems.</title>
        <authorList>
            <person name="He C.Y."/>
            <person name="Keren R."/>
            <person name="Whittaker M."/>
            <person name="Farag I.F."/>
            <person name="Doudna J."/>
            <person name="Cate J.H.D."/>
            <person name="Banfield J.F."/>
        </authorList>
    </citation>
    <scope>NUCLEOTIDE SEQUENCE</scope>
    <source>
        <strain evidence="1">NC_groundwater_672_Ag_B-0.1um_62_36</strain>
    </source>
</reference>
<evidence type="ECO:0000313" key="1">
    <source>
        <dbReference type="EMBL" id="MBI2877934.1"/>
    </source>
</evidence>
<proteinExistence type="predicted"/>